<reference evidence="3" key="1">
    <citation type="submission" date="2023-08" db="EMBL/GenBank/DDBJ databases">
        <title>Reference Genome Resource for the Citrus Pathogen Phytophthora citrophthora.</title>
        <authorList>
            <person name="Moller H."/>
            <person name="Coetzee B."/>
            <person name="Rose L.J."/>
            <person name="Van Niekerk J.M."/>
        </authorList>
    </citation>
    <scope>NUCLEOTIDE SEQUENCE</scope>
    <source>
        <strain evidence="3">STE-U-9442</strain>
    </source>
</reference>
<organism evidence="3 4">
    <name type="scientific">Phytophthora citrophthora</name>
    <dbReference type="NCBI Taxonomy" id="4793"/>
    <lineage>
        <taxon>Eukaryota</taxon>
        <taxon>Sar</taxon>
        <taxon>Stramenopiles</taxon>
        <taxon>Oomycota</taxon>
        <taxon>Peronosporomycetes</taxon>
        <taxon>Peronosporales</taxon>
        <taxon>Peronosporaceae</taxon>
        <taxon>Phytophthora</taxon>
    </lineage>
</organism>
<feature type="compositionally biased region" description="Basic and acidic residues" evidence="2">
    <location>
        <begin position="1263"/>
        <end position="1272"/>
    </location>
</feature>
<gene>
    <name evidence="3" type="ORF">P3T76_012741</name>
</gene>
<sequence length="1291" mass="144303">MREGISTGEHPSPLTLVPVSGNGLDLSFRDIILPLSRHELILAIGKYVVLQNIQSQELSFVASGDQTSGVLGEITAMTLCGKRQYLSVCRAAVKNEEENLNSPASISVYKVTSRTDQSIAKGANSRRISLLKTLTVAWTDRFVGTALSPDGKLVSAQAANSTWSLGVWDWGRGRQVALSEVHCRVSRVRFNVIDMAQLSTSGGNLLRIWTLCEYTLKPLASFKSGDETKVKNVVNYADHAWLPDDVLVALLEDGDVQLVVNAELMQTLRAVHKGLGKLVCMSPLSNGEGVVVGGTHGLVSVVRVASKMLKANEKELHLQRRMRVPNTYVSNIWIFGFISQFSCIRERIVSVTTDPAAAMLLCCTERGYGAYDLSNLCLLRGDDEAITLSLLASTPLSQEMEKLTAASRRPCFAASCRLPDGDAAVHVWSQMDCHECFIAHPLEQQTPLSVDIHPSGSEILVTFLSKLQIYFVLQDSLRLGFEMPQKQLSLAQYSPSGALFAAVHATNKTIYLYRGLSRVQREPQLVGIIRNFRDTIEIFRWTVHDNSFFAADATGELCHCALRWQSGGDVEDLVTTHSSTQTLASHNVIMAFTSCYINESHDYAVFVAEKKGNSSRKGSSSQSIVRAWVNGELTVDSLQNNGSIGETLPFQVTALESGPGLGSSDQNLLFTGTENGSVVIFSWKRGPRSIEGNPTIILSHMIRRVDLHTSSVVGLFYASRSRQLLSNSKNGVVLACKLCREISGESSSDLATAIRDEQNLHDLSTHGFSSICQPEELAVYDRNKVELSRLKLLDLDAELQQFKMENEMLSRQVKEQRLKFENTLKGELAAYARSAEEDQKALRFELDARLGGAIHEREKKLRSLSEDARSAQDHYLISMEKLQSECDTLREQLQRSKLDLEDEQKRAEEREMQLEYENKKNLREAKAQFDSRLKRQSEELELTKKKLQEVLRQLDQDHLVQMGLLASTIDCEKQKGALQLAEQNGKAAALNQEVKMLLGALNHKDGELQQMHCDYEEKLREVQVLRDRLADEKAFGKKLLREKDECAAQLADQKRLLDNLQRVDGVHRSQLELLQRHILPKDQELAKMQEHLNQLHDANQEVVVQANISDRLRVETSSLAKKHERELVNARRRLEKVRHSIVVLQEELGELLQRSTVQEKSTLVTEIGRLHKKITRQLDALQARGDSAKEVNAELHRQNRFLLQNKHSLRRQVEAGNREKHKLAAFVVSERVAGDGVEHVPEGQQGAGVEIEETGAEQQKNIESTRSRDGGRRGGRSKTGQRDGSEGVNYQ</sequence>
<name>A0AAD9LDW7_9STRA</name>
<keyword evidence="3" id="KW-0966">Cell projection</keyword>
<dbReference type="EMBL" id="JASMQC010000032">
    <property type="protein sequence ID" value="KAK1931809.1"/>
    <property type="molecule type" value="Genomic_DNA"/>
</dbReference>
<dbReference type="InterPro" id="IPR036322">
    <property type="entry name" value="WD40_repeat_dom_sf"/>
</dbReference>
<dbReference type="Proteomes" id="UP001259832">
    <property type="component" value="Unassembled WGS sequence"/>
</dbReference>
<keyword evidence="3" id="KW-0282">Flagellum</keyword>
<dbReference type="SUPFAM" id="SSF50978">
    <property type="entry name" value="WD40 repeat-like"/>
    <property type="match status" value="1"/>
</dbReference>
<protein>
    <submittedName>
        <fullName evidence="3">Cilia- and flagella-associated protein 57</fullName>
    </submittedName>
</protein>
<evidence type="ECO:0000256" key="2">
    <source>
        <dbReference type="SAM" id="MobiDB-lite"/>
    </source>
</evidence>
<keyword evidence="4" id="KW-1185">Reference proteome</keyword>
<dbReference type="InterPro" id="IPR015943">
    <property type="entry name" value="WD40/YVTN_repeat-like_dom_sf"/>
</dbReference>
<evidence type="ECO:0000313" key="3">
    <source>
        <dbReference type="EMBL" id="KAK1931809.1"/>
    </source>
</evidence>
<feature type="region of interest" description="Disordered" evidence="2">
    <location>
        <begin position="1236"/>
        <end position="1291"/>
    </location>
</feature>
<dbReference type="Gene3D" id="2.130.10.10">
    <property type="entry name" value="YVTN repeat-like/Quinoprotein amine dehydrogenase"/>
    <property type="match status" value="2"/>
</dbReference>
<dbReference type="PANTHER" id="PTHR32215:SF0">
    <property type="entry name" value="CILIA- AND FLAGELLA-ASSOCIATED PROTEIN 57"/>
    <property type="match status" value="1"/>
</dbReference>
<feature type="coiled-coil region" evidence="1">
    <location>
        <begin position="879"/>
        <end position="957"/>
    </location>
</feature>
<keyword evidence="3" id="KW-0969">Cilium</keyword>
<keyword evidence="1" id="KW-0175">Coiled coil</keyword>
<comment type="caution">
    <text evidence="3">The sequence shown here is derived from an EMBL/GenBank/DDBJ whole genome shotgun (WGS) entry which is preliminary data.</text>
</comment>
<dbReference type="PANTHER" id="PTHR32215">
    <property type="entry name" value="CILIA- AND FLAGELLA-ASSOCIATED PROTEIN 57"/>
    <property type="match status" value="1"/>
</dbReference>
<evidence type="ECO:0000313" key="4">
    <source>
        <dbReference type="Proteomes" id="UP001259832"/>
    </source>
</evidence>
<feature type="coiled-coil region" evidence="1">
    <location>
        <begin position="792"/>
        <end position="819"/>
    </location>
</feature>
<feature type="coiled-coil region" evidence="1">
    <location>
        <begin position="1008"/>
        <end position="1154"/>
    </location>
</feature>
<dbReference type="SUPFAM" id="SSF82171">
    <property type="entry name" value="DPP6 N-terminal domain-like"/>
    <property type="match status" value="1"/>
</dbReference>
<feature type="coiled-coil region" evidence="1">
    <location>
        <begin position="1178"/>
        <end position="1212"/>
    </location>
</feature>
<proteinExistence type="predicted"/>
<accession>A0AAD9LDW7</accession>
<evidence type="ECO:0000256" key="1">
    <source>
        <dbReference type="SAM" id="Coils"/>
    </source>
</evidence>
<dbReference type="InterPro" id="IPR052993">
    <property type="entry name" value="CFA-57"/>
</dbReference>